<dbReference type="GO" id="GO:0008024">
    <property type="term" value="C:cyclin/CDK positive transcription elongation factor complex"/>
    <property type="evidence" value="ECO:0007669"/>
    <property type="project" value="TreeGrafter"/>
</dbReference>
<evidence type="ECO:0000256" key="13">
    <source>
        <dbReference type="SAM" id="MobiDB-lite"/>
    </source>
</evidence>
<dbReference type="Proteomes" id="UP000677228">
    <property type="component" value="Unassembled WGS sequence"/>
</dbReference>
<name>A0A8S2CTK6_9BILA</name>
<evidence type="ECO:0000256" key="2">
    <source>
        <dbReference type="ARBA" id="ARBA00006485"/>
    </source>
</evidence>
<gene>
    <name evidence="15" type="ORF">OVA965_LOCUS702</name>
    <name evidence="16" type="ORF">TMI583_LOCUS702</name>
</gene>
<evidence type="ECO:0000256" key="12">
    <source>
        <dbReference type="PROSITE-ProRule" id="PRU10141"/>
    </source>
</evidence>
<feature type="region of interest" description="Disordered" evidence="13">
    <location>
        <begin position="304"/>
        <end position="329"/>
    </location>
</feature>
<dbReference type="Gene3D" id="3.30.200.20">
    <property type="entry name" value="Phosphorylase Kinase, domain 1"/>
    <property type="match status" value="1"/>
</dbReference>
<dbReference type="FunFam" id="1.10.510.10:FF:000415">
    <property type="entry name" value="CMGC/CDK/CRK7 protein kinase, variant"/>
    <property type="match status" value="1"/>
</dbReference>
<feature type="compositionally biased region" description="Polar residues" evidence="13">
    <location>
        <begin position="313"/>
        <end position="329"/>
    </location>
</feature>
<dbReference type="PROSITE" id="PS00108">
    <property type="entry name" value="PROTEIN_KINASE_ST"/>
    <property type="match status" value="1"/>
</dbReference>
<dbReference type="GO" id="GO:0005524">
    <property type="term" value="F:ATP binding"/>
    <property type="evidence" value="ECO:0007669"/>
    <property type="project" value="UniProtKB-UniRule"/>
</dbReference>
<dbReference type="SMART" id="SM00220">
    <property type="entry name" value="S_TKc"/>
    <property type="match status" value="1"/>
</dbReference>
<evidence type="ECO:0000256" key="10">
    <source>
        <dbReference type="ARBA" id="ARBA00048367"/>
    </source>
</evidence>
<feature type="compositionally biased region" description="Low complexity" evidence="13">
    <location>
        <begin position="178"/>
        <end position="197"/>
    </location>
</feature>
<feature type="binding site" evidence="12">
    <location>
        <position position="537"/>
    </location>
    <ligand>
        <name>ATP</name>
        <dbReference type="ChEBI" id="CHEBI:30616"/>
    </ligand>
</feature>
<keyword evidence="6" id="KW-0418">Kinase</keyword>
<keyword evidence="5 12" id="KW-0547">Nucleotide-binding</keyword>
<feature type="compositionally biased region" description="Polar residues" evidence="13">
    <location>
        <begin position="864"/>
        <end position="884"/>
    </location>
</feature>
<dbReference type="PANTHER" id="PTHR24056:SF546">
    <property type="entry name" value="CYCLIN-DEPENDENT KINASE 12"/>
    <property type="match status" value="1"/>
</dbReference>
<dbReference type="GO" id="GO:0008353">
    <property type="term" value="F:RNA polymerase II CTD heptapeptide repeat kinase activity"/>
    <property type="evidence" value="ECO:0007669"/>
    <property type="project" value="UniProtKB-EC"/>
</dbReference>
<dbReference type="InterPro" id="IPR008271">
    <property type="entry name" value="Ser/Thr_kinase_AS"/>
</dbReference>
<dbReference type="Gene3D" id="1.10.510.10">
    <property type="entry name" value="Transferase(Phosphotransferase) domain 1"/>
    <property type="match status" value="1"/>
</dbReference>
<dbReference type="InterPro" id="IPR000719">
    <property type="entry name" value="Prot_kinase_dom"/>
</dbReference>
<feature type="compositionally biased region" description="Polar residues" evidence="13">
    <location>
        <begin position="252"/>
        <end position="264"/>
    </location>
</feature>
<comment type="subcellular location">
    <subcellularLocation>
        <location evidence="1">Nucleus</location>
    </subcellularLocation>
</comment>
<evidence type="ECO:0000256" key="3">
    <source>
        <dbReference type="ARBA" id="ARBA00022527"/>
    </source>
</evidence>
<dbReference type="SUPFAM" id="SSF101447">
    <property type="entry name" value="Formin homology 2 domain (FH2 domain)"/>
    <property type="match status" value="1"/>
</dbReference>
<dbReference type="PROSITE" id="PS50011">
    <property type="entry name" value="PROTEIN_KINASE_DOM"/>
    <property type="match status" value="1"/>
</dbReference>
<dbReference type="PANTHER" id="PTHR24056">
    <property type="entry name" value="CELL DIVISION PROTEIN KINASE"/>
    <property type="match status" value="1"/>
</dbReference>
<dbReference type="InterPro" id="IPR050108">
    <property type="entry name" value="CDK"/>
</dbReference>
<feature type="compositionally biased region" description="Pro residues" evidence="13">
    <location>
        <begin position="892"/>
        <end position="906"/>
    </location>
</feature>
<feature type="compositionally biased region" description="Low complexity" evidence="13">
    <location>
        <begin position="220"/>
        <end position="234"/>
    </location>
</feature>
<evidence type="ECO:0000256" key="8">
    <source>
        <dbReference type="ARBA" id="ARBA00023242"/>
    </source>
</evidence>
<keyword evidence="8" id="KW-0539">Nucleus</keyword>
<dbReference type="Pfam" id="PF00069">
    <property type="entry name" value="Pkinase"/>
    <property type="match status" value="1"/>
</dbReference>
<keyword evidence="3" id="KW-0723">Serine/threonine-protein kinase</keyword>
<keyword evidence="7 12" id="KW-0067">ATP-binding</keyword>
<dbReference type="EMBL" id="CAJNOK010000105">
    <property type="protein sequence ID" value="CAF0729609.1"/>
    <property type="molecule type" value="Genomic_DNA"/>
</dbReference>
<comment type="catalytic activity">
    <reaction evidence="9">
        <text>L-threonyl-[protein] + ATP = O-phospho-L-threonyl-[protein] + ADP + H(+)</text>
        <dbReference type="Rhea" id="RHEA:46608"/>
        <dbReference type="Rhea" id="RHEA-COMP:11060"/>
        <dbReference type="Rhea" id="RHEA-COMP:11605"/>
        <dbReference type="ChEBI" id="CHEBI:15378"/>
        <dbReference type="ChEBI" id="CHEBI:30013"/>
        <dbReference type="ChEBI" id="CHEBI:30616"/>
        <dbReference type="ChEBI" id="CHEBI:61977"/>
        <dbReference type="ChEBI" id="CHEBI:456216"/>
        <dbReference type="EC" id="2.7.11.22"/>
    </reaction>
</comment>
<evidence type="ECO:0000256" key="5">
    <source>
        <dbReference type="ARBA" id="ARBA00022741"/>
    </source>
</evidence>
<feature type="domain" description="Protein kinase" evidence="14">
    <location>
        <begin position="508"/>
        <end position="801"/>
    </location>
</feature>
<dbReference type="Proteomes" id="UP000682733">
    <property type="component" value="Unassembled WGS sequence"/>
</dbReference>
<feature type="compositionally biased region" description="Polar residues" evidence="13">
    <location>
        <begin position="60"/>
        <end position="86"/>
    </location>
</feature>
<dbReference type="GO" id="GO:0004693">
    <property type="term" value="F:cyclin-dependent protein serine/threonine kinase activity"/>
    <property type="evidence" value="ECO:0007669"/>
    <property type="project" value="UniProtKB-EC"/>
</dbReference>
<comment type="catalytic activity">
    <reaction evidence="10">
        <text>L-seryl-[protein] + ATP = O-phospho-L-seryl-[protein] + ADP + H(+)</text>
        <dbReference type="Rhea" id="RHEA:17989"/>
        <dbReference type="Rhea" id="RHEA-COMP:9863"/>
        <dbReference type="Rhea" id="RHEA-COMP:11604"/>
        <dbReference type="ChEBI" id="CHEBI:15378"/>
        <dbReference type="ChEBI" id="CHEBI:29999"/>
        <dbReference type="ChEBI" id="CHEBI:30616"/>
        <dbReference type="ChEBI" id="CHEBI:83421"/>
        <dbReference type="ChEBI" id="CHEBI:456216"/>
        <dbReference type="EC" id="2.7.11.22"/>
    </reaction>
</comment>
<feature type="region of interest" description="Disordered" evidence="13">
    <location>
        <begin position="864"/>
        <end position="927"/>
    </location>
</feature>
<feature type="compositionally biased region" description="Polar residues" evidence="13">
    <location>
        <begin position="917"/>
        <end position="927"/>
    </location>
</feature>
<dbReference type="SUPFAM" id="SSF56112">
    <property type="entry name" value="Protein kinase-like (PK-like)"/>
    <property type="match status" value="1"/>
</dbReference>
<evidence type="ECO:0000256" key="9">
    <source>
        <dbReference type="ARBA" id="ARBA00047811"/>
    </source>
</evidence>
<dbReference type="InterPro" id="IPR017441">
    <property type="entry name" value="Protein_kinase_ATP_BS"/>
</dbReference>
<evidence type="ECO:0000256" key="4">
    <source>
        <dbReference type="ARBA" id="ARBA00022679"/>
    </source>
</evidence>
<feature type="compositionally biased region" description="Low complexity" evidence="13">
    <location>
        <begin position="907"/>
        <end position="916"/>
    </location>
</feature>
<keyword evidence="4" id="KW-0808">Transferase</keyword>
<proteinExistence type="inferred from homology"/>
<evidence type="ECO:0000313" key="15">
    <source>
        <dbReference type="EMBL" id="CAF0729609.1"/>
    </source>
</evidence>
<reference evidence="15" key="1">
    <citation type="submission" date="2021-02" db="EMBL/GenBank/DDBJ databases">
        <authorList>
            <person name="Nowell W R."/>
        </authorList>
    </citation>
    <scope>NUCLEOTIDE SEQUENCE</scope>
</reference>
<feature type="compositionally biased region" description="Low complexity" evidence="13">
    <location>
        <begin position="377"/>
        <end position="389"/>
    </location>
</feature>
<dbReference type="AlphaFoldDB" id="A0A8S2CTK6"/>
<sequence>MTIKTSTMSRRDQYPDYHASRYTQNTQYNNNAHDNSDYNHHHTHHTRPLPSQASDAYCQQYYSTPSPDIHSSSLTSPQQQRNDNNGSVSKKHKKSKKSHRSDKSKNREYDRHSSSSSRHVRKKHNNDERLVDSQSPVAPSKKPTKRKISEGISSDNYRYRTTSSSPSKRSSKKKKHSSPVQTSSSSSHRYHYFSSSHHSQHRSSKNHQHKDKDRSKYSYRHGSASSDGSSNGNETNGGSGNSGATSHNTNTEKTSFTSNATLGSELQKIRNKTTSSASNRKSTTSANTINASSMTLLQSIKSTTEVISDESDPQINVTGSKQQRINSNTDKQLHTSNSFIRSPTFEQQQTYINSTKMDNTNQILNDESLKKNHKQRLSSSGLLSLPLPSVEKNANNRSSTDTLSSQQRKNQNSSSSSRSSGQTNLTRLPMPPDYNLNTTTDSLSPPSPENSSPPFSPMNQSNWPGNPPLTASIKTTPNIDRTTRRPRILQRREEMRKDQWGDRNVDMYEILAKIGEGTYGEVFKARDKQTGELCALKKVRLENEKEGFPITAVREIQILRQLTHENIVNLKELVMDARTISDIRNDTSFYLVFEYCDHDLFGILDSGLIDLDLDHIASFMKQLMSGLSYCHQRNFLHRDIKCSNILLNNRGKIKLADFGLARLYNADDKERPYTNKVITLWYRPPELLLGEERYGPAIDIWSCGCILGELFHRRPIFQAQREEEQLELISRLCGSPTPAVWPDVIHLPLFQTLKQRKTYRRRLREEFVTIPESALDLFDRMLELDPSKRISASDALLSTWLKDITPDNVRPPPLPVTQDCHEMWSKEHKRLRRRGWTEQQIETHFKEREVLEYERYNRTVTDMQMDSPDSQHQNDSINESPKQTRISDDLNPPLPPPPPPPPPPPSTSSSTIISHHVQQQPDTDMTVTGEQIHASIEENNSNDENSNFSTIKTTTTISAISPQQELSSTISSSSLVNHLLHIHNLIDKSIVDDNMEHSLHFLISILNDNSAVSVISSNLNLILGVLTLLNNLLTDRTAYSIRQLIYSLNGHPRLKQIQMIDQEGNEDIDDNDQTEEQLTSLPLPQRTLSYLTINNISDPMKLEQTPPLPPQFRSVPPPLPPPPVQPFYTSFSTPPPLMNFVQPNYQQQQQHQQQRAHVPRQPHFYNDNYRSPFPPTKIYRHF</sequence>
<feature type="region of interest" description="Disordered" evidence="13">
    <location>
        <begin position="371"/>
        <end position="487"/>
    </location>
</feature>
<feature type="compositionally biased region" description="Basic and acidic residues" evidence="13">
    <location>
        <begin position="101"/>
        <end position="113"/>
    </location>
</feature>
<feature type="compositionally biased region" description="Low complexity" evidence="13">
    <location>
        <begin position="242"/>
        <end position="251"/>
    </location>
</feature>
<comment type="caution">
    <text evidence="15">The sequence shown here is derived from an EMBL/GenBank/DDBJ whole genome shotgun (WGS) entry which is preliminary data.</text>
</comment>
<accession>A0A8S2CTK6</accession>
<evidence type="ECO:0000256" key="6">
    <source>
        <dbReference type="ARBA" id="ARBA00022777"/>
    </source>
</evidence>
<dbReference type="GO" id="GO:0030332">
    <property type="term" value="F:cyclin binding"/>
    <property type="evidence" value="ECO:0007669"/>
    <property type="project" value="TreeGrafter"/>
</dbReference>
<dbReference type="InterPro" id="IPR011009">
    <property type="entry name" value="Kinase-like_dom_sf"/>
</dbReference>
<feature type="compositionally biased region" description="Polar residues" evidence="13">
    <location>
        <begin position="392"/>
        <end position="403"/>
    </location>
</feature>
<feature type="compositionally biased region" description="Low complexity" evidence="13">
    <location>
        <begin position="404"/>
        <end position="420"/>
    </location>
</feature>
<feature type="region of interest" description="Disordered" evidence="13">
    <location>
        <begin position="27"/>
        <end position="290"/>
    </location>
</feature>
<feature type="compositionally biased region" description="Basic residues" evidence="13">
    <location>
        <begin position="198"/>
        <end position="209"/>
    </location>
</feature>
<dbReference type="GO" id="GO:0032968">
    <property type="term" value="P:positive regulation of transcription elongation by RNA polymerase II"/>
    <property type="evidence" value="ECO:0007669"/>
    <property type="project" value="TreeGrafter"/>
</dbReference>
<feature type="compositionally biased region" description="Basic residues" evidence="13">
    <location>
        <begin position="89"/>
        <end position="100"/>
    </location>
</feature>
<comment type="catalytic activity">
    <reaction evidence="11">
        <text>[DNA-directed RNA polymerase] + ATP = phospho-[DNA-directed RNA polymerase] + ADP + H(+)</text>
        <dbReference type="Rhea" id="RHEA:10216"/>
        <dbReference type="Rhea" id="RHEA-COMP:11321"/>
        <dbReference type="Rhea" id="RHEA-COMP:11322"/>
        <dbReference type="ChEBI" id="CHEBI:15378"/>
        <dbReference type="ChEBI" id="CHEBI:30616"/>
        <dbReference type="ChEBI" id="CHEBI:43176"/>
        <dbReference type="ChEBI" id="CHEBI:68546"/>
        <dbReference type="ChEBI" id="CHEBI:456216"/>
        <dbReference type="EC" id="2.7.11.23"/>
    </reaction>
</comment>
<evidence type="ECO:0000256" key="1">
    <source>
        <dbReference type="ARBA" id="ARBA00004123"/>
    </source>
</evidence>
<dbReference type="FunFam" id="3.30.200.20:FF:000074">
    <property type="entry name" value="cyclin-dependent kinase 12 isoform X2"/>
    <property type="match status" value="1"/>
</dbReference>
<dbReference type="PROSITE" id="PS00107">
    <property type="entry name" value="PROTEIN_KINASE_ATP"/>
    <property type="match status" value="1"/>
</dbReference>
<protein>
    <recommendedName>
        <fullName evidence="14">Protein kinase domain-containing protein</fullName>
    </recommendedName>
</protein>
<evidence type="ECO:0000256" key="7">
    <source>
        <dbReference type="ARBA" id="ARBA00022840"/>
    </source>
</evidence>
<comment type="similarity">
    <text evidence="2">Belongs to the protein kinase superfamily. CMGC Ser/Thr protein kinase family. CDC2/CDKX subfamily.</text>
</comment>
<evidence type="ECO:0000313" key="17">
    <source>
        <dbReference type="Proteomes" id="UP000677228"/>
    </source>
</evidence>
<evidence type="ECO:0000259" key="14">
    <source>
        <dbReference type="PROSITE" id="PS50011"/>
    </source>
</evidence>
<organism evidence="15 17">
    <name type="scientific">Didymodactylos carnosus</name>
    <dbReference type="NCBI Taxonomy" id="1234261"/>
    <lineage>
        <taxon>Eukaryota</taxon>
        <taxon>Metazoa</taxon>
        <taxon>Spiralia</taxon>
        <taxon>Gnathifera</taxon>
        <taxon>Rotifera</taxon>
        <taxon>Eurotatoria</taxon>
        <taxon>Bdelloidea</taxon>
        <taxon>Philodinida</taxon>
        <taxon>Philodinidae</taxon>
        <taxon>Didymodactylos</taxon>
    </lineage>
</organism>
<evidence type="ECO:0000256" key="11">
    <source>
        <dbReference type="ARBA" id="ARBA00049280"/>
    </source>
</evidence>
<dbReference type="EMBL" id="CAJOBA010000105">
    <property type="protein sequence ID" value="CAF3504547.1"/>
    <property type="molecule type" value="Genomic_DNA"/>
</dbReference>
<evidence type="ECO:0000313" key="16">
    <source>
        <dbReference type="EMBL" id="CAF3504547.1"/>
    </source>
</evidence>
<feature type="compositionally biased region" description="Polar residues" evidence="13">
    <location>
        <begin position="272"/>
        <end position="281"/>
    </location>
</feature>
<feature type="compositionally biased region" description="Polar residues" evidence="13">
    <location>
        <begin position="151"/>
        <end position="162"/>
    </location>
</feature>